<reference evidence="9 10" key="1">
    <citation type="submission" date="2015-11" db="EMBL/GenBank/DDBJ databases">
        <title>Genomic analysis of 38 Legionella species identifies large and diverse effector repertoires.</title>
        <authorList>
            <person name="Burstein D."/>
            <person name="Amaro F."/>
            <person name="Zusman T."/>
            <person name="Lifshitz Z."/>
            <person name="Cohen O."/>
            <person name="Gilbert J.A."/>
            <person name="Pupko T."/>
            <person name="Shuman H.A."/>
            <person name="Segal G."/>
        </authorList>
    </citation>
    <scope>NUCLEOTIDE SEQUENCE [LARGE SCALE GENOMIC DNA]</scope>
    <source>
        <strain evidence="9 10">ATCC 700990</strain>
    </source>
</reference>
<dbReference type="InterPro" id="IPR001172">
    <property type="entry name" value="FliN_T3SS_HrcQb"/>
</dbReference>
<proteinExistence type="inferred from homology"/>
<keyword evidence="10" id="KW-1185">Reference proteome</keyword>
<evidence type="ECO:0000256" key="7">
    <source>
        <dbReference type="ARBA" id="ARBA00023136"/>
    </source>
</evidence>
<evidence type="ECO:0000259" key="8">
    <source>
        <dbReference type="Pfam" id="PF01052"/>
    </source>
</evidence>
<evidence type="ECO:0000256" key="1">
    <source>
        <dbReference type="ARBA" id="ARBA00004413"/>
    </source>
</evidence>
<dbReference type="SUPFAM" id="SSF101801">
    <property type="entry name" value="Surface presentation of antigens (SPOA)"/>
    <property type="match status" value="1"/>
</dbReference>
<dbReference type="RefSeq" id="WP_058495677.1">
    <property type="nucleotide sequence ID" value="NZ_CAAAIU010000002.1"/>
</dbReference>
<organism evidence="9 10">
    <name type="scientific">Legionella drozanskii LLAP-1</name>
    <dbReference type="NCBI Taxonomy" id="1212489"/>
    <lineage>
        <taxon>Bacteria</taxon>
        <taxon>Pseudomonadati</taxon>
        <taxon>Pseudomonadota</taxon>
        <taxon>Gammaproteobacteria</taxon>
        <taxon>Legionellales</taxon>
        <taxon>Legionellaceae</taxon>
        <taxon>Legionella</taxon>
    </lineage>
</organism>
<evidence type="ECO:0000256" key="5">
    <source>
        <dbReference type="ARBA" id="ARBA00022500"/>
    </source>
</evidence>
<evidence type="ECO:0000313" key="9">
    <source>
        <dbReference type="EMBL" id="KTC87761.1"/>
    </source>
</evidence>
<sequence>MSITVKKIVLPELESQTDGKLLINENYLALVGSVEVECQVRLGNISLTIAELRQLKEGQLLSLDQKTHEPIDILLNNQVIARGELMSVDDCFALHITEVSS</sequence>
<keyword evidence="4" id="KW-1003">Cell membrane</keyword>
<dbReference type="InterPro" id="IPR036429">
    <property type="entry name" value="SpoA-like_sf"/>
</dbReference>
<dbReference type="GO" id="GO:0005886">
    <property type="term" value="C:plasma membrane"/>
    <property type="evidence" value="ECO:0007669"/>
    <property type="project" value="UniProtKB-SubCell"/>
</dbReference>
<dbReference type="Gene3D" id="2.30.330.10">
    <property type="entry name" value="SpoA-like"/>
    <property type="match status" value="1"/>
</dbReference>
<keyword evidence="5" id="KW-0145">Chemotaxis</keyword>
<dbReference type="OrthoDB" id="5644966at2"/>
<dbReference type="InterPro" id="IPR001543">
    <property type="entry name" value="FliN-like_C"/>
</dbReference>
<comment type="subcellular location">
    <subcellularLocation>
        <location evidence="1">Cell membrane</location>
        <topology evidence="1">Peripheral membrane protein</topology>
        <orientation evidence="1">Cytoplasmic side</orientation>
    </subcellularLocation>
</comment>
<dbReference type="GO" id="GO:0006935">
    <property type="term" value="P:chemotaxis"/>
    <property type="evidence" value="ECO:0007669"/>
    <property type="project" value="UniProtKB-KW"/>
</dbReference>
<dbReference type="PANTHER" id="PTHR43484:SF1">
    <property type="entry name" value="FLAGELLAR MOTOR SWITCH PROTEIN FLIN"/>
    <property type="match status" value="1"/>
</dbReference>
<gene>
    <name evidence="9" type="primary">fliN_1</name>
    <name evidence="9" type="ORF">Ldro_1380</name>
</gene>
<evidence type="ECO:0000256" key="6">
    <source>
        <dbReference type="ARBA" id="ARBA00022779"/>
    </source>
</evidence>
<accession>A0A0W0SWS6</accession>
<keyword evidence="9" id="KW-0969">Cilium</keyword>
<dbReference type="STRING" id="1212489.Ldro_1380"/>
<name>A0A0W0SWS6_9GAMM</name>
<keyword evidence="9" id="KW-0966">Cell projection</keyword>
<comment type="caution">
    <text evidence="9">The sequence shown here is derived from an EMBL/GenBank/DDBJ whole genome shotgun (WGS) entry which is preliminary data.</text>
</comment>
<evidence type="ECO:0000256" key="2">
    <source>
        <dbReference type="ARBA" id="ARBA00009226"/>
    </source>
</evidence>
<dbReference type="PATRIC" id="fig|1212489.4.peg.1459"/>
<evidence type="ECO:0000256" key="3">
    <source>
        <dbReference type="ARBA" id="ARBA00021897"/>
    </source>
</evidence>
<dbReference type="AlphaFoldDB" id="A0A0W0SWS6"/>
<evidence type="ECO:0000256" key="4">
    <source>
        <dbReference type="ARBA" id="ARBA00022475"/>
    </source>
</evidence>
<dbReference type="Pfam" id="PF01052">
    <property type="entry name" value="FliMN_C"/>
    <property type="match status" value="1"/>
</dbReference>
<dbReference type="GO" id="GO:0009425">
    <property type="term" value="C:bacterial-type flagellum basal body"/>
    <property type="evidence" value="ECO:0007669"/>
    <property type="project" value="InterPro"/>
</dbReference>
<dbReference type="PANTHER" id="PTHR43484">
    <property type="match status" value="1"/>
</dbReference>
<keyword evidence="9" id="KW-0282">Flagellum</keyword>
<feature type="domain" description="Flagellar motor switch protein FliN-like C-terminal" evidence="8">
    <location>
        <begin position="31"/>
        <end position="99"/>
    </location>
</feature>
<dbReference type="InterPro" id="IPR051469">
    <property type="entry name" value="FliN/MopA/SpaO"/>
</dbReference>
<dbReference type="EMBL" id="LNXY01000020">
    <property type="protein sequence ID" value="KTC87761.1"/>
    <property type="molecule type" value="Genomic_DNA"/>
</dbReference>
<dbReference type="GO" id="GO:0003774">
    <property type="term" value="F:cytoskeletal motor activity"/>
    <property type="evidence" value="ECO:0007669"/>
    <property type="project" value="InterPro"/>
</dbReference>
<keyword evidence="6" id="KW-0283">Flagellar rotation</keyword>
<dbReference type="Proteomes" id="UP000054736">
    <property type="component" value="Unassembled WGS sequence"/>
</dbReference>
<dbReference type="GO" id="GO:0071973">
    <property type="term" value="P:bacterial-type flagellum-dependent cell motility"/>
    <property type="evidence" value="ECO:0007669"/>
    <property type="project" value="InterPro"/>
</dbReference>
<dbReference type="PRINTS" id="PR00956">
    <property type="entry name" value="FLGMOTORFLIN"/>
</dbReference>
<protein>
    <recommendedName>
        <fullName evidence="3">Flagellar motor switch protein FliN</fullName>
    </recommendedName>
</protein>
<keyword evidence="7" id="KW-0472">Membrane</keyword>
<comment type="similarity">
    <text evidence="2">Belongs to the FliN/MopA/SpaO family.</text>
</comment>
<evidence type="ECO:0000313" key="10">
    <source>
        <dbReference type="Proteomes" id="UP000054736"/>
    </source>
</evidence>